<evidence type="ECO:0000313" key="3">
    <source>
        <dbReference type="WBParaSite" id="nRc.2.0.1.t14918-RA"/>
    </source>
</evidence>
<accession>A0A915INB1</accession>
<evidence type="ECO:0000313" key="2">
    <source>
        <dbReference type="Proteomes" id="UP000887565"/>
    </source>
</evidence>
<dbReference type="AlphaFoldDB" id="A0A915INB1"/>
<name>A0A915INB1_ROMCU</name>
<protein>
    <submittedName>
        <fullName evidence="3">Uncharacterized protein</fullName>
    </submittedName>
</protein>
<feature type="region of interest" description="Disordered" evidence="1">
    <location>
        <begin position="1"/>
        <end position="44"/>
    </location>
</feature>
<feature type="compositionally biased region" description="Basic and acidic residues" evidence="1">
    <location>
        <begin position="14"/>
        <end position="25"/>
    </location>
</feature>
<organism evidence="2 3">
    <name type="scientific">Romanomermis culicivorax</name>
    <name type="common">Nematode worm</name>
    <dbReference type="NCBI Taxonomy" id="13658"/>
    <lineage>
        <taxon>Eukaryota</taxon>
        <taxon>Metazoa</taxon>
        <taxon>Ecdysozoa</taxon>
        <taxon>Nematoda</taxon>
        <taxon>Enoplea</taxon>
        <taxon>Dorylaimia</taxon>
        <taxon>Mermithida</taxon>
        <taxon>Mermithoidea</taxon>
        <taxon>Mermithidae</taxon>
        <taxon>Romanomermis</taxon>
    </lineage>
</organism>
<feature type="compositionally biased region" description="Polar residues" evidence="1">
    <location>
        <begin position="29"/>
        <end position="39"/>
    </location>
</feature>
<keyword evidence="2" id="KW-1185">Reference proteome</keyword>
<reference evidence="3" key="1">
    <citation type="submission" date="2022-11" db="UniProtKB">
        <authorList>
            <consortium name="WormBaseParasite"/>
        </authorList>
    </citation>
    <scope>IDENTIFICATION</scope>
</reference>
<sequence>MTLQSSTLPPLNKCFDRGHSHDHPMDCQQAATPATSGRSHISDGSPLEVMALHWKTQMSCFNNKSPCMQTKKATNQERLQPMRMTSSNGKIATNRIATTGIKMEIADLPPLI</sequence>
<evidence type="ECO:0000256" key="1">
    <source>
        <dbReference type="SAM" id="MobiDB-lite"/>
    </source>
</evidence>
<dbReference type="WBParaSite" id="nRc.2.0.1.t14918-RA">
    <property type="protein sequence ID" value="nRc.2.0.1.t14918-RA"/>
    <property type="gene ID" value="nRc.2.0.1.g14918"/>
</dbReference>
<proteinExistence type="predicted"/>
<dbReference type="Proteomes" id="UP000887565">
    <property type="component" value="Unplaced"/>
</dbReference>